<organism evidence="1 2">
    <name type="scientific">Litoribacillus peritrichatus</name>
    <dbReference type="NCBI Taxonomy" id="718191"/>
    <lineage>
        <taxon>Bacteria</taxon>
        <taxon>Pseudomonadati</taxon>
        <taxon>Pseudomonadota</taxon>
        <taxon>Gammaproteobacteria</taxon>
        <taxon>Oceanospirillales</taxon>
        <taxon>Oceanospirillaceae</taxon>
        <taxon>Litoribacillus</taxon>
    </lineage>
</organism>
<accession>A0ABP7MBH4</accession>
<proteinExistence type="predicted"/>
<dbReference type="RefSeq" id="WP_344796833.1">
    <property type="nucleotide sequence ID" value="NZ_BAABBN010000004.1"/>
</dbReference>
<evidence type="ECO:0000313" key="1">
    <source>
        <dbReference type="EMBL" id="GAA3919577.1"/>
    </source>
</evidence>
<dbReference type="Pfam" id="PF11335">
    <property type="entry name" value="DUF3137"/>
    <property type="match status" value="1"/>
</dbReference>
<dbReference type="InterPro" id="IPR021484">
    <property type="entry name" value="DUF3137"/>
</dbReference>
<evidence type="ECO:0008006" key="3">
    <source>
        <dbReference type="Google" id="ProtNLM"/>
    </source>
</evidence>
<keyword evidence="2" id="KW-1185">Reference proteome</keyword>
<comment type="caution">
    <text evidence="1">The sequence shown here is derived from an EMBL/GenBank/DDBJ whole genome shotgun (WGS) entry which is preliminary data.</text>
</comment>
<protein>
    <recommendedName>
        <fullName evidence="3">DUF3137 domain-containing protein</fullName>
    </recommendedName>
</protein>
<reference evidence="2" key="1">
    <citation type="journal article" date="2019" name="Int. J. Syst. Evol. Microbiol.">
        <title>The Global Catalogue of Microorganisms (GCM) 10K type strain sequencing project: providing services to taxonomists for standard genome sequencing and annotation.</title>
        <authorList>
            <consortium name="The Broad Institute Genomics Platform"/>
            <consortium name="The Broad Institute Genome Sequencing Center for Infectious Disease"/>
            <person name="Wu L."/>
            <person name="Ma J."/>
        </authorList>
    </citation>
    <scope>NUCLEOTIDE SEQUENCE [LARGE SCALE GENOMIC DNA]</scope>
    <source>
        <strain evidence="2">JCM 17551</strain>
    </source>
</reference>
<dbReference type="EMBL" id="BAABBN010000004">
    <property type="protein sequence ID" value="GAA3919577.1"/>
    <property type="molecule type" value="Genomic_DNA"/>
</dbReference>
<evidence type="ECO:0000313" key="2">
    <source>
        <dbReference type="Proteomes" id="UP001501565"/>
    </source>
</evidence>
<gene>
    <name evidence="1" type="ORF">GCM10022277_13780</name>
</gene>
<sequence>MDTLLNNDFKTVSFNPDEKIKDLLAKFKEFHRGNDAKEIQHLYKREYQGAVHTFAFEMYRFHYVRKTTESYTDSNGNRRTRTRRVSYYRHGILMNFPFAKSLCINSDSEISHKGEKYTTASNQFNRRFKVRTKDELQTARFLTPAVIELLTQMDQLLKNLNIEITGQNELCLSFDDDNLLKAKQVNDLSNPEAFAKEIAQHAELKTLDTLLEHIHDLMRLSDNNFI</sequence>
<name>A0ABP7MBH4_9GAMM</name>
<dbReference type="Proteomes" id="UP001501565">
    <property type="component" value="Unassembled WGS sequence"/>
</dbReference>